<dbReference type="AlphaFoldDB" id="A0AAD8VQH0"/>
<dbReference type="PANTHER" id="PTHR34709:SF54">
    <property type="entry name" value="GENOME ASSEMBLY, CHROMOSOME: II"/>
    <property type="match status" value="1"/>
</dbReference>
<dbReference type="EMBL" id="JAUUTY010000007">
    <property type="protein sequence ID" value="KAK1613038.1"/>
    <property type="molecule type" value="Genomic_DNA"/>
</dbReference>
<dbReference type="InterPro" id="IPR006566">
    <property type="entry name" value="FBD"/>
</dbReference>
<protein>
    <recommendedName>
        <fullName evidence="1">FBD domain-containing protein</fullName>
    </recommendedName>
</protein>
<dbReference type="PANTHER" id="PTHR34709">
    <property type="entry name" value="OS10G0396666 PROTEIN"/>
    <property type="match status" value="1"/>
</dbReference>
<dbReference type="InterPro" id="IPR055312">
    <property type="entry name" value="FBL15-like"/>
</dbReference>
<reference evidence="2" key="1">
    <citation type="submission" date="2023-07" db="EMBL/GenBank/DDBJ databases">
        <title>A chromosome-level genome assembly of Lolium multiflorum.</title>
        <authorList>
            <person name="Chen Y."/>
            <person name="Copetti D."/>
            <person name="Kolliker R."/>
            <person name="Studer B."/>
        </authorList>
    </citation>
    <scope>NUCLEOTIDE SEQUENCE</scope>
    <source>
        <strain evidence="2">02402/16</strain>
        <tissue evidence="2">Leaf</tissue>
    </source>
</reference>
<feature type="domain" description="FBD" evidence="1">
    <location>
        <begin position="169"/>
        <end position="202"/>
    </location>
</feature>
<keyword evidence="3" id="KW-1185">Reference proteome</keyword>
<organism evidence="2 3">
    <name type="scientific">Lolium multiflorum</name>
    <name type="common">Italian ryegrass</name>
    <name type="synonym">Lolium perenne subsp. multiflorum</name>
    <dbReference type="NCBI Taxonomy" id="4521"/>
    <lineage>
        <taxon>Eukaryota</taxon>
        <taxon>Viridiplantae</taxon>
        <taxon>Streptophyta</taxon>
        <taxon>Embryophyta</taxon>
        <taxon>Tracheophyta</taxon>
        <taxon>Spermatophyta</taxon>
        <taxon>Magnoliopsida</taxon>
        <taxon>Liliopsida</taxon>
        <taxon>Poales</taxon>
        <taxon>Poaceae</taxon>
        <taxon>BOP clade</taxon>
        <taxon>Pooideae</taxon>
        <taxon>Poodae</taxon>
        <taxon>Poeae</taxon>
        <taxon>Poeae Chloroplast Group 2 (Poeae type)</taxon>
        <taxon>Loliodinae</taxon>
        <taxon>Loliinae</taxon>
        <taxon>Lolium</taxon>
    </lineage>
</organism>
<proteinExistence type="predicted"/>
<dbReference type="Pfam" id="PF08387">
    <property type="entry name" value="FBD"/>
    <property type="match status" value="1"/>
</dbReference>
<evidence type="ECO:0000313" key="2">
    <source>
        <dbReference type="EMBL" id="KAK1613038.1"/>
    </source>
</evidence>
<evidence type="ECO:0000313" key="3">
    <source>
        <dbReference type="Proteomes" id="UP001231189"/>
    </source>
</evidence>
<accession>A0AAD8VQH0</accession>
<evidence type="ECO:0000259" key="1">
    <source>
        <dbReference type="Pfam" id="PF08387"/>
    </source>
</evidence>
<dbReference type="Proteomes" id="UP001231189">
    <property type="component" value="Unassembled WGS sequence"/>
</dbReference>
<comment type="caution">
    <text evidence="2">The sequence shown here is derived from an EMBL/GenBank/DDBJ whole genome shotgun (WGS) entry which is preliminary data.</text>
</comment>
<gene>
    <name evidence="2" type="ORF">QYE76_036711</name>
</gene>
<name>A0AAD8VQH0_LOLMU</name>
<sequence length="250" mass="28545">MGIDTVDLVAPELKQLTVSLKAHREVNISILAPMVEKLSWQWSYTFDTIKFGLWRLVKLRLQTAVRQGQLPSLHIHARITSSIVHGEAENSTQEIEKYMIAKPSVLELHLKTKGHVFGAFVFHLLGMNRFFGSTRRLKVVLLWSAFTQECPPDCACDHPDWRSQTISLTALEELEINGFEGYDHEIDFLKLIFKCAPMLKRMLVCLSHEASSRDDGCTQIHNIFREYSSVECYLYLSSGLMHVSDDCLST</sequence>